<dbReference type="InterPro" id="IPR015915">
    <property type="entry name" value="Kelch-typ_b-propeller"/>
</dbReference>
<organism evidence="1 2">
    <name type="scientific">Arabidopsis thaliana</name>
    <name type="common">Mouse-ear cress</name>
    <dbReference type="NCBI Taxonomy" id="3702"/>
    <lineage>
        <taxon>Eukaryota</taxon>
        <taxon>Viridiplantae</taxon>
        <taxon>Streptophyta</taxon>
        <taxon>Embryophyta</taxon>
        <taxon>Tracheophyta</taxon>
        <taxon>Spermatophyta</taxon>
        <taxon>Magnoliopsida</taxon>
        <taxon>eudicotyledons</taxon>
        <taxon>Gunneridae</taxon>
        <taxon>Pentapetalae</taxon>
        <taxon>rosids</taxon>
        <taxon>malvids</taxon>
        <taxon>Brassicales</taxon>
        <taxon>Brassicaceae</taxon>
        <taxon>Camelineae</taxon>
        <taxon>Arabidopsis</taxon>
    </lineage>
</organism>
<name>A0A7G2EA23_ARATH</name>
<dbReference type="EMBL" id="LR881467">
    <property type="protein sequence ID" value="CAD5318482.1"/>
    <property type="molecule type" value="Genomic_DNA"/>
</dbReference>
<protein>
    <submittedName>
        <fullName evidence="1">(thale cress) hypothetical protein</fullName>
    </submittedName>
</protein>
<dbReference type="InterPro" id="IPR050354">
    <property type="entry name" value="F-box/kelch-repeat_ARATH"/>
</dbReference>
<dbReference type="PANTHER" id="PTHR24414:SF154">
    <property type="entry name" value="BNAC05G49580D PROTEIN"/>
    <property type="match status" value="1"/>
</dbReference>
<dbReference type="SUPFAM" id="SSF117281">
    <property type="entry name" value="Kelch motif"/>
    <property type="match status" value="1"/>
</dbReference>
<sequence length="207" mass="24183">MKTPRPTMSLIHDSVVIEDKVYVVDSWNKSFFYSPKQCKWGRGNHDSKPKNKRDWCMIDNLLYSCGQGGCKYWCEPHELDRCDAEGMNWTRVRSFDLQRLKYRFYHSRVVHFGGKMSRVWQSAQDLLLGAKLTNFALNIVVFWNVLVGGRGHQTLQIWCYKISLCKRVDNIWGANNIWGTVECSNVVFTFYSLLSIAKVLYYISVDV</sequence>
<evidence type="ECO:0000313" key="1">
    <source>
        <dbReference type="EMBL" id="CAD5318482.1"/>
    </source>
</evidence>
<reference evidence="1 2" key="1">
    <citation type="submission" date="2020-09" db="EMBL/GenBank/DDBJ databases">
        <authorList>
            <person name="Ashkenazy H."/>
        </authorList>
    </citation>
    <scope>NUCLEOTIDE SEQUENCE [LARGE SCALE GENOMIC DNA]</scope>
    <source>
        <strain evidence="2">cv. Cdm-0</strain>
    </source>
</reference>
<dbReference type="Proteomes" id="UP000516314">
    <property type="component" value="Chromosome 2"/>
</dbReference>
<gene>
    <name evidence="1" type="ORF">AT9943_LOCUS6713</name>
</gene>
<dbReference type="PANTHER" id="PTHR24414">
    <property type="entry name" value="F-BOX/KELCH-REPEAT PROTEIN SKIP4"/>
    <property type="match status" value="1"/>
</dbReference>
<proteinExistence type="predicted"/>
<dbReference type="AlphaFoldDB" id="A0A7G2EA23"/>
<evidence type="ECO:0000313" key="2">
    <source>
        <dbReference type="Proteomes" id="UP000516314"/>
    </source>
</evidence>
<accession>A0A7G2EA23</accession>